<gene>
    <name evidence="1" type="ORF">Q8A70_10915</name>
</gene>
<accession>A0ABU0YKD3</accession>
<keyword evidence="2" id="KW-1185">Reference proteome</keyword>
<evidence type="ECO:0000313" key="2">
    <source>
        <dbReference type="Proteomes" id="UP001230156"/>
    </source>
</evidence>
<dbReference type="RefSeq" id="WP_379955627.1">
    <property type="nucleotide sequence ID" value="NZ_JAUYVI010000003.1"/>
</dbReference>
<comment type="caution">
    <text evidence="1">The sequence shown here is derived from an EMBL/GenBank/DDBJ whole genome shotgun (WGS) entry which is preliminary data.</text>
</comment>
<proteinExistence type="predicted"/>
<dbReference type="Proteomes" id="UP001230156">
    <property type="component" value="Unassembled WGS sequence"/>
</dbReference>
<reference evidence="2" key="1">
    <citation type="submission" date="2023-08" db="EMBL/GenBank/DDBJ databases">
        <title>Rhodospirillaceae gen. nov., a novel taxon isolated from the Yangtze River Yuezi River estuary sludge.</title>
        <authorList>
            <person name="Ruan L."/>
        </authorList>
    </citation>
    <scope>NUCLEOTIDE SEQUENCE [LARGE SCALE GENOMIC DNA]</scope>
    <source>
        <strain evidence="2">R-7</strain>
    </source>
</reference>
<dbReference type="EMBL" id="JAUYVI010000003">
    <property type="protein sequence ID" value="MDQ7248180.1"/>
    <property type="molecule type" value="Genomic_DNA"/>
</dbReference>
<evidence type="ECO:0000313" key="1">
    <source>
        <dbReference type="EMBL" id="MDQ7248180.1"/>
    </source>
</evidence>
<sequence length="43" mass="4577">MLITAGPNPITAYVEAQTRAAEWLAQHPGLAQHSLTIHPGRSA</sequence>
<organism evidence="1 2">
    <name type="scientific">Dongia sedimenti</name>
    <dbReference type="NCBI Taxonomy" id="3064282"/>
    <lineage>
        <taxon>Bacteria</taxon>
        <taxon>Pseudomonadati</taxon>
        <taxon>Pseudomonadota</taxon>
        <taxon>Alphaproteobacteria</taxon>
        <taxon>Rhodospirillales</taxon>
        <taxon>Dongiaceae</taxon>
        <taxon>Dongia</taxon>
    </lineage>
</organism>
<name>A0ABU0YKD3_9PROT</name>
<protein>
    <submittedName>
        <fullName evidence="1">Uncharacterized protein</fullName>
    </submittedName>
</protein>